<proteinExistence type="predicted"/>
<reference evidence="1" key="1">
    <citation type="submission" date="2023-10" db="EMBL/GenBank/DDBJ databases">
        <title>Whole genome sequencing of actinobacterial strain Amycolatopsis sp. (BCA-696) identifies the underlying plant growth-promoting genes.</title>
        <authorList>
            <person name="Gandham P."/>
            <person name="Vadla N."/>
            <person name="Saji A."/>
            <person name="Srinivas V."/>
            <person name="Ruperao P."/>
            <person name="Selvanayagam S."/>
            <person name="Saxena R.K."/>
            <person name="Rathore A."/>
            <person name="Gopalakrishnan S."/>
            <person name="Thakur V."/>
        </authorList>
    </citation>
    <scope>NUCLEOTIDE SEQUENCE</scope>
    <source>
        <strain evidence="1">BCA-696</strain>
    </source>
</reference>
<sequence>MIQVDNMRKPRTSLLAMMACVTGLTVSIPGTSFAGLPRHDYCALNVETDAMSCFSTESGLQTAMSADVMRVRLGTWFDRVNMDPRGGYLIFFASRVCSHANNDVDHSDSDLRDSDWNNRVSSLITAAGCDFRLYDGIDFTGHRTPWIDSSANLGVYGMNNKASSYKIS</sequence>
<accession>A0ACD5BJN1</accession>
<evidence type="ECO:0000313" key="2">
    <source>
        <dbReference type="Proteomes" id="UP001456344"/>
    </source>
</evidence>
<gene>
    <name evidence="1" type="ORF">LCL61_29290</name>
</gene>
<dbReference type="EMBL" id="CP150484">
    <property type="protein sequence ID" value="WYW19647.1"/>
    <property type="molecule type" value="Genomic_DNA"/>
</dbReference>
<organism evidence="1 2">
    <name type="scientific">Amycolatopsis coloradensis</name>
    <dbReference type="NCBI Taxonomy" id="76021"/>
    <lineage>
        <taxon>Bacteria</taxon>
        <taxon>Bacillati</taxon>
        <taxon>Actinomycetota</taxon>
        <taxon>Actinomycetes</taxon>
        <taxon>Pseudonocardiales</taxon>
        <taxon>Pseudonocardiaceae</taxon>
        <taxon>Amycolatopsis</taxon>
    </lineage>
</organism>
<keyword evidence="2" id="KW-1185">Reference proteome</keyword>
<name>A0ACD5BJN1_9PSEU</name>
<evidence type="ECO:0000313" key="1">
    <source>
        <dbReference type="EMBL" id="WYW19647.1"/>
    </source>
</evidence>
<protein>
    <submittedName>
        <fullName evidence="1">Uncharacterized protein</fullName>
    </submittedName>
</protein>
<dbReference type="Proteomes" id="UP001456344">
    <property type="component" value="Chromosome"/>
</dbReference>